<comment type="pathway">
    <text evidence="1">Cell wall biogenesis; cell wall polysaccharide biosynthesis.</text>
</comment>
<proteinExistence type="inferred from homology"/>
<dbReference type="Gene3D" id="3.90.550.10">
    <property type="entry name" value="Spore Coat Polysaccharide Biosynthesis Protein SpsA, Chain A"/>
    <property type="match status" value="1"/>
</dbReference>
<keyword evidence="3 6" id="KW-0328">Glycosyltransferase</keyword>
<dbReference type="InterPro" id="IPR001173">
    <property type="entry name" value="Glyco_trans_2-like"/>
</dbReference>
<dbReference type="PANTHER" id="PTHR43179">
    <property type="entry name" value="RHAMNOSYLTRANSFERASE WBBL"/>
    <property type="match status" value="1"/>
</dbReference>
<dbReference type="InterPro" id="IPR029044">
    <property type="entry name" value="Nucleotide-diphossugar_trans"/>
</dbReference>
<comment type="caution">
    <text evidence="6">The sequence shown here is derived from an EMBL/GenBank/DDBJ whole genome shotgun (WGS) entry which is preliminary data.</text>
</comment>
<dbReference type="Pfam" id="PF00535">
    <property type="entry name" value="Glycos_transf_2"/>
    <property type="match status" value="1"/>
</dbReference>
<protein>
    <submittedName>
        <fullName evidence="6">Glycosyltransferase</fullName>
        <ecNumber evidence="6">2.4.-.-</ecNumber>
    </submittedName>
</protein>
<dbReference type="GO" id="GO:0016757">
    <property type="term" value="F:glycosyltransferase activity"/>
    <property type="evidence" value="ECO:0007669"/>
    <property type="project" value="UniProtKB-KW"/>
</dbReference>
<evidence type="ECO:0000256" key="1">
    <source>
        <dbReference type="ARBA" id="ARBA00004776"/>
    </source>
</evidence>
<evidence type="ECO:0000313" key="6">
    <source>
        <dbReference type="EMBL" id="MBW4659239.1"/>
    </source>
</evidence>
<evidence type="ECO:0000256" key="3">
    <source>
        <dbReference type="ARBA" id="ARBA00022676"/>
    </source>
</evidence>
<dbReference type="AlphaFoldDB" id="A0A951UMX9"/>
<feature type="domain" description="Glycosyltransferase 2-like" evidence="5">
    <location>
        <begin position="6"/>
        <end position="113"/>
    </location>
</feature>
<evidence type="ECO:0000256" key="4">
    <source>
        <dbReference type="ARBA" id="ARBA00022679"/>
    </source>
</evidence>
<dbReference type="EC" id="2.4.-.-" evidence="6"/>
<evidence type="ECO:0000313" key="7">
    <source>
        <dbReference type="Proteomes" id="UP000757435"/>
    </source>
</evidence>
<organism evidence="6 7">
    <name type="scientific">Drouetiella hepatica Uher 2000/2452</name>
    <dbReference type="NCBI Taxonomy" id="904376"/>
    <lineage>
        <taxon>Bacteria</taxon>
        <taxon>Bacillati</taxon>
        <taxon>Cyanobacteriota</taxon>
        <taxon>Cyanophyceae</taxon>
        <taxon>Oculatellales</taxon>
        <taxon>Oculatellaceae</taxon>
        <taxon>Drouetiella</taxon>
    </lineage>
</organism>
<dbReference type="PANTHER" id="PTHR43179:SF12">
    <property type="entry name" value="GALACTOFURANOSYLTRANSFERASE GLFT2"/>
    <property type="match status" value="1"/>
</dbReference>
<evidence type="ECO:0000256" key="2">
    <source>
        <dbReference type="ARBA" id="ARBA00006739"/>
    </source>
</evidence>
<sequence length="294" mass="34083">MTKVYILLPVHNRREITLAFIKFLKAQTYSNYQLILIDDGSTDGTAEAAVRLLPSVIVIRGQGDWWWAGGLQQGINWIKSSLEIDQDDIVLMMNDDVHFEEDFIEKGVRKLTSSNGHLLKAEGYSLQTQNLVSRGVRADLWSLKFREADTDEEVNCLDTRGLFMKVSTLLKIGDFYPKFLPHYLSDYEFTIRAYKKGLRLFTDPDVRLWINEQTTGPSHFKELDFLLFFRRYFSKRSVVNPLYYSSFAILSCPKIALPFILLKIWWGGITTVIKRAVYILYWSMIKKVKHGGQT</sequence>
<reference evidence="6" key="1">
    <citation type="submission" date="2021-05" db="EMBL/GenBank/DDBJ databases">
        <authorList>
            <person name="Pietrasiak N."/>
            <person name="Ward R."/>
            <person name="Stajich J.E."/>
            <person name="Kurbessoian T."/>
        </authorList>
    </citation>
    <scope>NUCLEOTIDE SEQUENCE</scope>
    <source>
        <strain evidence="6">UHER 2000/2452</strain>
    </source>
</reference>
<gene>
    <name evidence="6" type="ORF">KME15_11230</name>
</gene>
<dbReference type="Proteomes" id="UP000757435">
    <property type="component" value="Unassembled WGS sequence"/>
</dbReference>
<reference evidence="6" key="2">
    <citation type="journal article" date="2022" name="Microbiol. Resour. Announc.">
        <title>Metagenome Sequencing to Explore Phylogenomics of Terrestrial Cyanobacteria.</title>
        <authorList>
            <person name="Ward R.D."/>
            <person name="Stajich J.E."/>
            <person name="Johansen J.R."/>
            <person name="Huntemann M."/>
            <person name="Clum A."/>
            <person name="Foster B."/>
            <person name="Foster B."/>
            <person name="Roux S."/>
            <person name="Palaniappan K."/>
            <person name="Varghese N."/>
            <person name="Mukherjee S."/>
            <person name="Reddy T.B.K."/>
            <person name="Daum C."/>
            <person name="Copeland A."/>
            <person name="Chen I.A."/>
            <person name="Ivanova N.N."/>
            <person name="Kyrpides N.C."/>
            <person name="Shapiro N."/>
            <person name="Eloe-Fadrosh E.A."/>
            <person name="Pietrasiak N."/>
        </authorList>
    </citation>
    <scope>NUCLEOTIDE SEQUENCE</scope>
    <source>
        <strain evidence="6">UHER 2000/2452</strain>
    </source>
</reference>
<name>A0A951UMX9_9CYAN</name>
<dbReference type="SUPFAM" id="SSF53448">
    <property type="entry name" value="Nucleotide-diphospho-sugar transferases"/>
    <property type="match status" value="1"/>
</dbReference>
<accession>A0A951UMX9</accession>
<comment type="similarity">
    <text evidence="2">Belongs to the glycosyltransferase 2 family.</text>
</comment>
<keyword evidence="4 6" id="KW-0808">Transferase</keyword>
<evidence type="ECO:0000259" key="5">
    <source>
        <dbReference type="Pfam" id="PF00535"/>
    </source>
</evidence>
<dbReference type="EMBL" id="JAHHHD010000010">
    <property type="protein sequence ID" value="MBW4659239.1"/>
    <property type="molecule type" value="Genomic_DNA"/>
</dbReference>